<name>A0A4V2V3S9_9HYPH</name>
<reference evidence="2 3" key="1">
    <citation type="submission" date="2019-03" db="EMBL/GenBank/DDBJ databases">
        <title>Freshwater and sediment microbial communities from various areas in North America, analyzing microbe dynamics in response to fracking.</title>
        <authorList>
            <person name="Lamendella R."/>
        </authorList>
    </citation>
    <scope>NUCLEOTIDE SEQUENCE [LARGE SCALE GENOMIC DNA]</scope>
    <source>
        <strain evidence="2 3">175.2</strain>
    </source>
</reference>
<dbReference type="OrthoDB" id="5295305at2"/>
<dbReference type="PROSITE" id="PS51186">
    <property type="entry name" value="GNAT"/>
    <property type="match status" value="1"/>
</dbReference>
<dbReference type="PANTHER" id="PTHR43441">
    <property type="entry name" value="RIBOSOMAL-PROTEIN-SERINE ACETYLTRANSFERASE"/>
    <property type="match status" value="1"/>
</dbReference>
<evidence type="ECO:0000313" key="2">
    <source>
        <dbReference type="EMBL" id="TCT35295.1"/>
    </source>
</evidence>
<evidence type="ECO:0000313" key="3">
    <source>
        <dbReference type="Proteomes" id="UP000295097"/>
    </source>
</evidence>
<evidence type="ECO:0000259" key="1">
    <source>
        <dbReference type="PROSITE" id="PS51186"/>
    </source>
</evidence>
<dbReference type="FunFam" id="3.40.630.30:FF:000047">
    <property type="entry name" value="Acetyltransferase, GNAT family"/>
    <property type="match status" value="1"/>
</dbReference>
<dbReference type="GO" id="GO:1990189">
    <property type="term" value="F:protein N-terminal-serine acetyltransferase activity"/>
    <property type="evidence" value="ECO:0007669"/>
    <property type="project" value="TreeGrafter"/>
</dbReference>
<dbReference type="Proteomes" id="UP000295097">
    <property type="component" value="Unassembled WGS sequence"/>
</dbReference>
<accession>A0A4V2V3S9</accession>
<dbReference type="InterPro" id="IPR016181">
    <property type="entry name" value="Acyl_CoA_acyltransferase"/>
</dbReference>
<dbReference type="Pfam" id="PF13302">
    <property type="entry name" value="Acetyltransf_3"/>
    <property type="match status" value="1"/>
</dbReference>
<proteinExistence type="predicted"/>
<protein>
    <submittedName>
        <fullName evidence="2">RimJ/RimL family protein N-acetyltransferase</fullName>
    </submittedName>
</protein>
<keyword evidence="3" id="KW-1185">Reference proteome</keyword>
<dbReference type="RefSeq" id="WP_132313170.1">
    <property type="nucleotide sequence ID" value="NZ_SMAR01000027.1"/>
</dbReference>
<dbReference type="InterPro" id="IPR051908">
    <property type="entry name" value="Ribosomal_N-acetyltransferase"/>
</dbReference>
<dbReference type="Gene3D" id="3.40.630.30">
    <property type="match status" value="1"/>
</dbReference>
<organism evidence="2 3">
    <name type="scientific">Martelella mediterranea</name>
    <dbReference type="NCBI Taxonomy" id="293089"/>
    <lineage>
        <taxon>Bacteria</taxon>
        <taxon>Pseudomonadati</taxon>
        <taxon>Pseudomonadota</taxon>
        <taxon>Alphaproteobacteria</taxon>
        <taxon>Hyphomicrobiales</taxon>
        <taxon>Aurantimonadaceae</taxon>
        <taxon>Martelella</taxon>
    </lineage>
</organism>
<feature type="domain" description="N-acetyltransferase" evidence="1">
    <location>
        <begin position="23"/>
        <end position="183"/>
    </location>
</feature>
<gene>
    <name evidence="2" type="ORF">EDC90_102733</name>
</gene>
<dbReference type="InterPro" id="IPR000182">
    <property type="entry name" value="GNAT_dom"/>
</dbReference>
<dbReference type="AlphaFoldDB" id="A0A4V2V3S9"/>
<dbReference type="PANTHER" id="PTHR43441:SF2">
    <property type="entry name" value="FAMILY ACETYLTRANSFERASE, PUTATIVE (AFU_ORTHOLOGUE AFUA_7G00850)-RELATED"/>
    <property type="match status" value="1"/>
</dbReference>
<dbReference type="SUPFAM" id="SSF55729">
    <property type="entry name" value="Acyl-CoA N-acyltransferases (Nat)"/>
    <property type="match status" value="1"/>
</dbReference>
<dbReference type="GO" id="GO:0008999">
    <property type="term" value="F:protein-N-terminal-alanine acetyltransferase activity"/>
    <property type="evidence" value="ECO:0007669"/>
    <property type="project" value="TreeGrafter"/>
</dbReference>
<sequence>MADLSDFSPRLRPQPVHQRGLYVTVEPYSPEDHAERLWLALGGSPDAVSALLHFFPQADFSSYSGFTDWLSHQNDSGSWITRVFRKTGDGAVVGMASYMRIDENNGSIEVGSVAHGSEMQRSAMATEAHYLLARHIFDDLGYRRYEWKCHNDNAKSHAAAKRLGFTFEGIFRQHIIAKGRNRDTAWYSMIDGEWPERRRAFEAWLAPGNFNADGTQKKSLESFRKEGSQR</sequence>
<keyword evidence="2" id="KW-0808">Transferase</keyword>
<dbReference type="EMBL" id="SMAR01000027">
    <property type="protein sequence ID" value="TCT35295.1"/>
    <property type="molecule type" value="Genomic_DNA"/>
</dbReference>
<comment type="caution">
    <text evidence="2">The sequence shown here is derived from an EMBL/GenBank/DDBJ whole genome shotgun (WGS) entry which is preliminary data.</text>
</comment>